<evidence type="ECO:0000313" key="2">
    <source>
        <dbReference type="Proteomes" id="UP000581135"/>
    </source>
</evidence>
<gene>
    <name evidence="1" type="ORF">FHR98_001870</name>
</gene>
<reference evidence="1 2" key="1">
    <citation type="submission" date="2020-08" db="EMBL/GenBank/DDBJ databases">
        <title>Genomic Encyclopedia of Type Strains, Phase III (KMG-III): the genomes of soil and plant-associated and newly described type strains.</title>
        <authorList>
            <person name="Whitman W."/>
        </authorList>
    </citation>
    <scope>NUCLEOTIDE SEQUENCE [LARGE SCALE GENOMIC DNA]</scope>
    <source>
        <strain evidence="1 2">CECT 8803</strain>
    </source>
</reference>
<protein>
    <submittedName>
        <fullName evidence="1">Uncharacterized protein</fullName>
    </submittedName>
</protein>
<dbReference type="AlphaFoldDB" id="A0A839SXA7"/>
<proteinExistence type="predicted"/>
<dbReference type="RefSeq" id="WP_183416395.1">
    <property type="nucleotide sequence ID" value="NZ_JACHXA010000004.1"/>
</dbReference>
<dbReference type="EMBL" id="JACHXA010000004">
    <property type="protein sequence ID" value="MBB3065583.1"/>
    <property type="molecule type" value="Genomic_DNA"/>
</dbReference>
<name>A0A839SXA7_9PROT</name>
<comment type="caution">
    <text evidence="1">The sequence shown here is derived from an EMBL/GenBank/DDBJ whole genome shotgun (WGS) entry which is preliminary data.</text>
</comment>
<sequence>MREFKDLGLTFVSGTEIYAGLLVDAGFAFDVRHLLSVVQNTLVLPTPEERAAALDSEPFLASCQWIDGEPHWSDTCKCGAPAIEGTAWCKTHLSRVFEPLKSVNKNASPLPEGSMAITASQALGGI</sequence>
<keyword evidence="2" id="KW-1185">Reference proteome</keyword>
<accession>A0A839SXA7</accession>
<dbReference type="Proteomes" id="UP000581135">
    <property type="component" value="Unassembled WGS sequence"/>
</dbReference>
<evidence type="ECO:0000313" key="1">
    <source>
        <dbReference type="EMBL" id="MBB3065583.1"/>
    </source>
</evidence>
<organism evidence="1 2">
    <name type="scientific">Limibacillus halophilus</name>
    <dbReference type="NCBI Taxonomy" id="1579333"/>
    <lineage>
        <taxon>Bacteria</taxon>
        <taxon>Pseudomonadati</taxon>
        <taxon>Pseudomonadota</taxon>
        <taxon>Alphaproteobacteria</taxon>
        <taxon>Rhodospirillales</taxon>
        <taxon>Rhodovibrionaceae</taxon>
        <taxon>Limibacillus</taxon>
    </lineage>
</organism>